<accession>A0A195CCZ0</accession>
<dbReference type="EMBL" id="KQ977935">
    <property type="protein sequence ID" value="KYM98729.1"/>
    <property type="molecule type" value="Genomic_DNA"/>
</dbReference>
<reference evidence="2 3" key="1">
    <citation type="submission" date="2016-03" db="EMBL/GenBank/DDBJ databases">
        <title>Cyphomyrmex costatus WGS genome.</title>
        <authorList>
            <person name="Nygaard S."/>
            <person name="Hu H."/>
            <person name="Boomsma J."/>
            <person name="Zhang G."/>
        </authorList>
    </citation>
    <scope>NUCLEOTIDE SEQUENCE [LARGE SCALE GENOMIC DNA]</scope>
    <source>
        <strain evidence="2">MS0001</strain>
        <tissue evidence="2">Whole body</tissue>
    </source>
</reference>
<sequence length="103" mass="11541">VSFYPIFAITASPLMPVRFVRTGPGIMGVIFSVAVHCAAAYDVQRNMHMNDHADSPFVLLSWSARKCICIMQRLIGVMGNVITASTVHYFRLILPARFCYETE</sequence>
<dbReference type="AlphaFoldDB" id="A0A195CCZ0"/>
<organism evidence="2 3">
    <name type="scientific">Cyphomyrmex costatus</name>
    <dbReference type="NCBI Taxonomy" id="456900"/>
    <lineage>
        <taxon>Eukaryota</taxon>
        <taxon>Metazoa</taxon>
        <taxon>Ecdysozoa</taxon>
        <taxon>Arthropoda</taxon>
        <taxon>Hexapoda</taxon>
        <taxon>Insecta</taxon>
        <taxon>Pterygota</taxon>
        <taxon>Neoptera</taxon>
        <taxon>Endopterygota</taxon>
        <taxon>Hymenoptera</taxon>
        <taxon>Apocrita</taxon>
        <taxon>Aculeata</taxon>
        <taxon>Formicoidea</taxon>
        <taxon>Formicidae</taxon>
        <taxon>Myrmicinae</taxon>
        <taxon>Cyphomyrmex</taxon>
    </lineage>
</organism>
<name>A0A195CCZ0_9HYME</name>
<keyword evidence="1" id="KW-0812">Transmembrane</keyword>
<gene>
    <name evidence="2" type="ORF">ALC62_10697</name>
</gene>
<proteinExistence type="predicted"/>
<feature type="non-terminal residue" evidence="2">
    <location>
        <position position="1"/>
    </location>
</feature>
<protein>
    <submittedName>
        <fullName evidence="2">Uncharacterized protein</fullName>
    </submittedName>
</protein>
<keyword evidence="3" id="KW-1185">Reference proteome</keyword>
<keyword evidence="1" id="KW-1133">Transmembrane helix</keyword>
<dbReference type="Proteomes" id="UP000078542">
    <property type="component" value="Unassembled WGS sequence"/>
</dbReference>
<feature type="transmembrane region" description="Helical" evidence="1">
    <location>
        <begin position="22"/>
        <end position="41"/>
    </location>
</feature>
<evidence type="ECO:0000256" key="1">
    <source>
        <dbReference type="SAM" id="Phobius"/>
    </source>
</evidence>
<evidence type="ECO:0000313" key="3">
    <source>
        <dbReference type="Proteomes" id="UP000078542"/>
    </source>
</evidence>
<keyword evidence="1" id="KW-0472">Membrane</keyword>
<evidence type="ECO:0000313" key="2">
    <source>
        <dbReference type="EMBL" id="KYM98729.1"/>
    </source>
</evidence>